<evidence type="ECO:0000313" key="1">
    <source>
        <dbReference type="EMBL" id="OQB39889.1"/>
    </source>
</evidence>
<comment type="caution">
    <text evidence="1">The sequence shown here is derived from an EMBL/GenBank/DDBJ whole genome shotgun (WGS) entry which is preliminary data.</text>
</comment>
<name>A0A1V5ZID2_9BACT</name>
<proteinExistence type="predicted"/>
<accession>A0A1V5ZID2</accession>
<protein>
    <recommendedName>
        <fullName evidence="2">RiboL-PSP-HEPN domain-containing protein</fullName>
    </recommendedName>
</protein>
<gene>
    <name evidence="1" type="ORF">BWY04_01499</name>
</gene>
<organism evidence="1">
    <name type="scientific">candidate division CPR1 bacterium ADurb.Bin160</name>
    <dbReference type="NCBI Taxonomy" id="1852826"/>
    <lineage>
        <taxon>Bacteria</taxon>
        <taxon>candidate division CPR1</taxon>
    </lineage>
</organism>
<sequence length="166" mass="19869">MANDFQNKISNLENQGMYTESFYSYYFKVEHLAREVIKNGKAKIYAENLTQDISKILKKQKIDISKNKLETQYKNKLKSFFKKKEYKQREFLNIKDLIDVLVKNNISIEEEKIKNILQSKSGTARDLRNKLVHSNKEVSKSEYEKFKEDFNYVISLFKRILENDFK</sequence>
<dbReference type="Proteomes" id="UP000485621">
    <property type="component" value="Unassembled WGS sequence"/>
</dbReference>
<dbReference type="AlphaFoldDB" id="A0A1V5ZID2"/>
<reference evidence="1" key="1">
    <citation type="submission" date="2017-02" db="EMBL/GenBank/DDBJ databases">
        <title>Delving into the versatile metabolic prowess of the omnipresent phylum Bacteroidetes.</title>
        <authorList>
            <person name="Nobu M.K."/>
            <person name="Mei R."/>
            <person name="Narihiro T."/>
            <person name="Kuroda K."/>
            <person name="Liu W.-T."/>
        </authorList>
    </citation>
    <scope>NUCLEOTIDE SEQUENCE</scope>
    <source>
        <strain evidence="1">ADurb.Bin160</strain>
    </source>
</reference>
<dbReference type="EMBL" id="MWDB01000068">
    <property type="protein sequence ID" value="OQB39889.1"/>
    <property type="molecule type" value="Genomic_DNA"/>
</dbReference>
<evidence type="ECO:0008006" key="2">
    <source>
        <dbReference type="Google" id="ProtNLM"/>
    </source>
</evidence>